<dbReference type="PROSITE" id="PS50941">
    <property type="entry name" value="CHIT_BIND_I_2"/>
    <property type="match status" value="1"/>
</dbReference>
<dbReference type="SUPFAM" id="SSF52743">
    <property type="entry name" value="Subtilisin-like"/>
    <property type="match status" value="1"/>
</dbReference>
<dbReference type="Proteomes" id="UP000193920">
    <property type="component" value="Unassembled WGS sequence"/>
</dbReference>
<evidence type="ECO:0000256" key="6">
    <source>
        <dbReference type="PIRSR" id="PIRSR615500-1"/>
    </source>
</evidence>
<evidence type="ECO:0000256" key="1">
    <source>
        <dbReference type="ARBA" id="ARBA00011073"/>
    </source>
</evidence>
<feature type="active site" description="Charge relay system" evidence="6 8">
    <location>
        <position position="498"/>
    </location>
</feature>
<dbReference type="PROSITE" id="PS00138">
    <property type="entry name" value="SUBTILASE_SER"/>
    <property type="match status" value="1"/>
</dbReference>
<dbReference type="InterPro" id="IPR035992">
    <property type="entry name" value="Ricin_B-like_lectins"/>
</dbReference>
<evidence type="ECO:0000256" key="2">
    <source>
        <dbReference type="ARBA" id="ARBA00022669"/>
    </source>
</evidence>
<evidence type="ECO:0000256" key="7">
    <source>
        <dbReference type="PROSITE-ProRule" id="PRU00261"/>
    </source>
</evidence>
<evidence type="ECO:0000256" key="5">
    <source>
        <dbReference type="ARBA" id="ARBA00022825"/>
    </source>
</evidence>
<comment type="caution">
    <text evidence="7">Lacks conserved residue(s) required for the propagation of feature annotation.</text>
</comment>
<comment type="similarity">
    <text evidence="1 8 9">Belongs to the peptidase S8 family.</text>
</comment>
<dbReference type="SUPFAM" id="SSF57016">
    <property type="entry name" value="Plant lectins/antimicrobial peptides"/>
    <property type="match status" value="1"/>
</dbReference>
<dbReference type="Pfam" id="PF00652">
    <property type="entry name" value="Ricin_B_lectin"/>
    <property type="match status" value="1"/>
</dbReference>
<feature type="active site" description="Charge relay system" evidence="6 8">
    <location>
        <position position="246"/>
    </location>
</feature>
<dbReference type="InterPro" id="IPR036852">
    <property type="entry name" value="Peptidase_S8/S53_dom_sf"/>
</dbReference>
<dbReference type="GO" id="GO:0008061">
    <property type="term" value="F:chitin binding"/>
    <property type="evidence" value="ECO:0007669"/>
    <property type="project" value="UniProtKB-UniRule"/>
</dbReference>
<reference evidence="11 12" key="1">
    <citation type="submission" date="2016-08" db="EMBL/GenBank/DDBJ databases">
        <title>A Parts List for Fungal Cellulosomes Revealed by Comparative Genomics.</title>
        <authorList>
            <consortium name="DOE Joint Genome Institute"/>
            <person name="Haitjema C.H."/>
            <person name="Gilmore S.P."/>
            <person name="Henske J.K."/>
            <person name="Solomon K.V."/>
            <person name="De Groot R."/>
            <person name="Kuo A."/>
            <person name="Mondo S.J."/>
            <person name="Salamov A.A."/>
            <person name="Labutti K."/>
            <person name="Zhao Z."/>
            <person name="Chiniquy J."/>
            <person name="Barry K."/>
            <person name="Brewer H.M."/>
            <person name="Purvine S.O."/>
            <person name="Wright A.T."/>
            <person name="Boxma B."/>
            <person name="Van Alen T."/>
            <person name="Hackstein J.H."/>
            <person name="Baker S.E."/>
            <person name="Grigoriev I.V."/>
            <person name="O'Malley M.A."/>
        </authorList>
    </citation>
    <scope>NUCLEOTIDE SEQUENCE [LARGE SCALE GENOMIC DNA]</scope>
    <source>
        <strain evidence="11 12">G1</strain>
    </source>
</reference>
<dbReference type="InterPro" id="IPR050131">
    <property type="entry name" value="Peptidase_S8_subtilisin-like"/>
</dbReference>
<dbReference type="Pfam" id="PF00082">
    <property type="entry name" value="Peptidase_S8"/>
    <property type="match status" value="1"/>
</dbReference>
<dbReference type="InterPro" id="IPR000772">
    <property type="entry name" value="Ricin_B_lectin"/>
</dbReference>
<accession>A0A1Y1Z0U2</accession>
<evidence type="ECO:0000256" key="9">
    <source>
        <dbReference type="RuleBase" id="RU003355"/>
    </source>
</evidence>
<dbReference type="GO" id="GO:0006508">
    <property type="term" value="P:proteolysis"/>
    <property type="evidence" value="ECO:0007669"/>
    <property type="project" value="UniProtKB-KW"/>
</dbReference>
<keyword evidence="5 8" id="KW-0720">Serine protease</keyword>
<keyword evidence="12" id="KW-1185">Reference proteome</keyword>
<evidence type="ECO:0000256" key="4">
    <source>
        <dbReference type="ARBA" id="ARBA00022801"/>
    </source>
</evidence>
<dbReference type="InterPro" id="IPR015500">
    <property type="entry name" value="Peptidase_S8_subtilisin-rel"/>
</dbReference>
<proteinExistence type="inferred from homology"/>
<dbReference type="EMBL" id="MCOG01000471">
    <property type="protein sequence ID" value="ORY03913.1"/>
    <property type="molecule type" value="Genomic_DNA"/>
</dbReference>
<keyword evidence="4 8" id="KW-0378">Hydrolase</keyword>
<dbReference type="PROSITE" id="PS00136">
    <property type="entry name" value="SUBTILASE_ASP"/>
    <property type="match status" value="1"/>
</dbReference>
<sequence>MTKYFFFYFILYYLIEYNKVVYGKDGYYLIRIKYNPKKEQLESEDFINNKIESIFNVIKNNVETYNEVEYVKKEIDKYENFENLKRKRHIINDDNNVIGGDDKLREITDDTNLVYNLSEYKDSVLLYGYLNENITKYIKEITNIENCVPDTEMFDTPIETSDDTYETLDLNKSILDKEESQDIIYYDTEAIKSETKWKKVNIQTDSYNHLSLVSQFKYDKNIINSYDNNYYFSEKAGEGTDIFIIDDGINTMHVDFQNQKGYHINKRTVKCDAIIINAKVEEIDENDERSKLCTVNPKGEMPKHGTYVASVAGGFYFGVAKKANIHVIASDMTIGSVIKSLEYIKNLSERSTNYINPHKTIINISNGTYDIHEYTDLKNYLNKIIDLGFIVIASAGNNNVDGCTINHDNISKIGYHIPSSYDRVISVGSVGVQKVYKDKELKGTTEEIYSISDFSNYGNCTDIFAPGFVHAAYFYENNVKNYDITEYSKDYKFIPGTSYSAPIVAGVISLIISENPEIEYNQEMIREKLIEQSQKNILVNKNEKNLKKLLNSPNVFINNGKRIVYSRDNVYNKNYCGIFSGNQKCSPINSTSKLNCCSADGICGTSSKYCLIFKGCQSEFGECAKTGKNKLTIISSTKNNKTTSTIITTSRTTIKTKIPSSSISKSTTISTFITTSIPVPISTSAATTNTIISINKTDSSLPTTFKNPFITSDHKLGWIYNANIKNENNNYLCLGLENNYSYISVNKCNNEDTNKWYIPYSNSGYFVNFYNSSLCLDVQNINQSINVNLCSNVISIDNFIKSGKIKYNNYCLDMVSSNRINFVTGNKCKNNSKSQNWKFSTEFNKIGNDENNSNIKNYVSLDAKKSWIYNPETKLCLYWNNSSSISKPYLKECSNSNNNLWYISNNLSYFVSYKDSSFCLFVNTSGTVTIKKCEYGASLLIYSKNKIKYSDLNNIDKCLGIQNYNNKMNKENITVTMNECNNDNKDQNWIISPEFPSNL</sequence>
<keyword evidence="7" id="KW-1015">Disulfide bond</keyword>
<dbReference type="InterPro" id="IPR000209">
    <property type="entry name" value="Peptidase_S8/S53_dom"/>
</dbReference>
<dbReference type="PROSITE" id="PS00137">
    <property type="entry name" value="SUBTILASE_HIS"/>
    <property type="match status" value="1"/>
</dbReference>
<dbReference type="PANTHER" id="PTHR43806">
    <property type="entry name" value="PEPTIDASE S8"/>
    <property type="match status" value="1"/>
</dbReference>
<dbReference type="Gene3D" id="3.30.60.10">
    <property type="entry name" value="Endochitinase-like"/>
    <property type="match status" value="1"/>
</dbReference>
<dbReference type="Gene3D" id="3.40.50.200">
    <property type="entry name" value="Peptidase S8/S53 domain"/>
    <property type="match status" value="1"/>
</dbReference>
<evidence type="ECO:0000259" key="10">
    <source>
        <dbReference type="PROSITE" id="PS50941"/>
    </source>
</evidence>
<dbReference type="InterPro" id="IPR001002">
    <property type="entry name" value="Chitin-bd_1"/>
</dbReference>
<dbReference type="AlphaFoldDB" id="A0A1Y1Z0U2"/>
<dbReference type="SUPFAM" id="SSF50370">
    <property type="entry name" value="Ricin B-like lectins"/>
    <property type="match status" value="2"/>
</dbReference>
<organism evidence="11 12">
    <name type="scientific">Neocallimastix californiae</name>
    <dbReference type="NCBI Taxonomy" id="1754190"/>
    <lineage>
        <taxon>Eukaryota</taxon>
        <taxon>Fungi</taxon>
        <taxon>Fungi incertae sedis</taxon>
        <taxon>Chytridiomycota</taxon>
        <taxon>Chytridiomycota incertae sedis</taxon>
        <taxon>Neocallimastigomycetes</taxon>
        <taxon>Neocallimastigales</taxon>
        <taxon>Neocallimastigaceae</taxon>
        <taxon>Neocallimastix</taxon>
    </lineage>
</organism>
<dbReference type="Gene3D" id="2.80.10.50">
    <property type="match status" value="2"/>
</dbReference>
<dbReference type="InterPro" id="IPR023828">
    <property type="entry name" value="Peptidase_S8_Ser-AS"/>
</dbReference>
<comment type="caution">
    <text evidence="11">The sequence shown here is derived from an EMBL/GenBank/DDBJ whole genome shotgun (WGS) entry which is preliminary data.</text>
</comment>
<dbReference type="InterPro" id="IPR023827">
    <property type="entry name" value="Peptidase_S8_Asp-AS"/>
</dbReference>
<dbReference type="OrthoDB" id="206201at2759"/>
<dbReference type="PROSITE" id="PS50231">
    <property type="entry name" value="RICIN_B_LECTIN"/>
    <property type="match status" value="2"/>
</dbReference>
<dbReference type="SMART" id="SM00458">
    <property type="entry name" value="RICIN"/>
    <property type="match status" value="2"/>
</dbReference>
<name>A0A1Y1Z0U2_9FUNG</name>
<keyword evidence="2 7" id="KW-0147">Chitin-binding</keyword>
<feature type="active site" description="Charge relay system" evidence="6 8">
    <location>
        <position position="304"/>
    </location>
</feature>
<dbReference type="PROSITE" id="PS51892">
    <property type="entry name" value="SUBTILASE"/>
    <property type="match status" value="1"/>
</dbReference>
<dbReference type="InterPro" id="IPR022398">
    <property type="entry name" value="Peptidase_S8_His-AS"/>
</dbReference>
<dbReference type="STRING" id="1754190.A0A1Y1Z0U2"/>
<dbReference type="PANTHER" id="PTHR43806:SF11">
    <property type="entry name" value="CEREVISIN-RELATED"/>
    <property type="match status" value="1"/>
</dbReference>
<evidence type="ECO:0000256" key="3">
    <source>
        <dbReference type="ARBA" id="ARBA00022670"/>
    </source>
</evidence>
<dbReference type="GO" id="GO:0004252">
    <property type="term" value="F:serine-type endopeptidase activity"/>
    <property type="evidence" value="ECO:0007669"/>
    <property type="project" value="UniProtKB-UniRule"/>
</dbReference>
<gene>
    <name evidence="11" type="ORF">LY90DRAFT_640049</name>
</gene>
<dbReference type="InterPro" id="IPR036861">
    <property type="entry name" value="Endochitinase-like_sf"/>
</dbReference>
<evidence type="ECO:0000313" key="11">
    <source>
        <dbReference type="EMBL" id="ORY03913.1"/>
    </source>
</evidence>
<evidence type="ECO:0000313" key="12">
    <source>
        <dbReference type="Proteomes" id="UP000193920"/>
    </source>
</evidence>
<dbReference type="GO" id="GO:0005615">
    <property type="term" value="C:extracellular space"/>
    <property type="evidence" value="ECO:0007669"/>
    <property type="project" value="TreeGrafter"/>
</dbReference>
<feature type="disulfide bond" evidence="7">
    <location>
        <begin position="596"/>
        <end position="610"/>
    </location>
</feature>
<feature type="domain" description="Chitin-binding type-1" evidence="10">
    <location>
        <begin position="573"/>
        <end position="625"/>
    </location>
</feature>
<dbReference type="PRINTS" id="PR00723">
    <property type="entry name" value="SUBTILISIN"/>
</dbReference>
<evidence type="ECO:0000256" key="8">
    <source>
        <dbReference type="PROSITE-ProRule" id="PRU01240"/>
    </source>
</evidence>
<keyword evidence="3 8" id="KW-0645">Protease</keyword>
<protein>
    <submittedName>
        <fullName evidence="11">Subtilisin-like protein</fullName>
    </submittedName>
</protein>